<name>G2LNU5_BUCUM</name>
<evidence type="ECO:0000256" key="1">
    <source>
        <dbReference type="ARBA" id="ARBA00022478"/>
    </source>
</evidence>
<dbReference type="InterPro" id="IPR036977">
    <property type="entry name" value="DNA_primase_Znf_CHC2"/>
</dbReference>
<evidence type="ECO:0000256" key="12">
    <source>
        <dbReference type="HAMAP-Rule" id="MF_00974"/>
    </source>
</evidence>
<dbReference type="Gene3D" id="3.40.1360.10">
    <property type="match status" value="1"/>
</dbReference>
<dbReference type="Pfam" id="PF13155">
    <property type="entry name" value="Toprim_2"/>
    <property type="match status" value="1"/>
</dbReference>
<keyword evidence="4 12" id="KW-0548">Nucleotidyltransferase</keyword>
<dbReference type="SUPFAM" id="SSF56731">
    <property type="entry name" value="DNA primase core"/>
    <property type="match status" value="1"/>
</dbReference>
<dbReference type="InterPro" id="IPR050219">
    <property type="entry name" value="DnaG_primase"/>
</dbReference>
<dbReference type="KEGG" id="buh:BUAMB_052"/>
<dbReference type="Pfam" id="PF08278">
    <property type="entry name" value="DnaG_DnaB_bind"/>
    <property type="match status" value="1"/>
</dbReference>
<organism evidence="14 15">
    <name type="scientific">Buchnera aphidicola str. Ua</name>
    <name type="common">Uroleucon ambrosiae</name>
    <dbReference type="NCBI Taxonomy" id="1005057"/>
    <lineage>
        <taxon>Bacteria</taxon>
        <taxon>Pseudomonadati</taxon>
        <taxon>Pseudomonadota</taxon>
        <taxon>Gammaproteobacteria</taxon>
        <taxon>Enterobacterales</taxon>
        <taxon>Erwiniaceae</taxon>
        <taxon>Buchnera</taxon>
    </lineage>
</organism>
<dbReference type="eggNOG" id="COG0358">
    <property type="taxonomic scope" value="Bacteria"/>
</dbReference>
<dbReference type="SUPFAM" id="SSF57783">
    <property type="entry name" value="Zinc beta-ribbon"/>
    <property type="match status" value="1"/>
</dbReference>
<dbReference type="InterPro" id="IPR006171">
    <property type="entry name" value="TOPRIM_dom"/>
</dbReference>
<dbReference type="InterPro" id="IPR034151">
    <property type="entry name" value="TOPRIM_DnaG_bac"/>
</dbReference>
<dbReference type="Gene3D" id="1.10.860.10">
    <property type="entry name" value="DNAb Helicase, Chain A"/>
    <property type="match status" value="1"/>
</dbReference>
<dbReference type="Gene3D" id="1.20.50.20">
    <property type="entry name" value="DnaG, RNA polymerase domain, helical bundle"/>
    <property type="match status" value="1"/>
</dbReference>
<keyword evidence="3 12" id="KW-0808">Transferase</keyword>
<feature type="domain" description="Toprim" evidence="13">
    <location>
        <begin position="255"/>
        <end position="337"/>
    </location>
</feature>
<dbReference type="SUPFAM" id="SSF117023">
    <property type="entry name" value="DNA primase DnaG, C-terminal domain"/>
    <property type="match status" value="1"/>
</dbReference>
<comment type="similarity">
    <text evidence="12">Belongs to the DnaG primase family.</text>
</comment>
<comment type="catalytic activity">
    <reaction evidence="12">
        <text>ssDNA + n NTP = ssDNA/pppN(pN)n-1 hybrid + (n-1) diphosphate.</text>
        <dbReference type="EC" id="2.7.7.101"/>
    </reaction>
</comment>
<protein>
    <recommendedName>
        <fullName evidence="12">DNA primase</fullName>
        <ecNumber evidence="12">2.7.7.101</ecNumber>
    </recommendedName>
</protein>
<dbReference type="OrthoDB" id="9803773at2"/>
<gene>
    <name evidence="12 14" type="primary">dnaG</name>
    <name evidence="14" type="ORF">BUAMB_052</name>
</gene>
<dbReference type="RefSeq" id="WP_014499787.1">
    <property type="nucleotide sequence ID" value="NC_017259.1"/>
</dbReference>
<evidence type="ECO:0000256" key="3">
    <source>
        <dbReference type="ARBA" id="ARBA00022679"/>
    </source>
</evidence>
<dbReference type="Pfam" id="PF01807">
    <property type="entry name" value="Zn_ribbon_DnaG"/>
    <property type="match status" value="1"/>
</dbReference>
<reference evidence="14 15" key="1">
    <citation type="journal article" date="2011" name="PLoS Genet.">
        <title>Sequence conservation and functional constraint on intergenic spacers in reduced genomes of the obligate symbiont buchnera.</title>
        <authorList>
            <person name="Degnan P.H."/>
            <person name="Ochman H."/>
            <person name="Moran N.A."/>
        </authorList>
    </citation>
    <scope>NUCLEOTIDE SEQUENCE [LARGE SCALE GENOMIC DNA]</scope>
    <source>
        <strain evidence="14 15">Ua</strain>
    </source>
</reference>
<dbReference type="InterPro" id="IPR002694">
    <property type="entry name" value="Znf_CHC2"/>
</dbReference>
<dbReference type="PATRIC" id="fig|1005057.4.peg.47"/>
<comment type="subunit">
    <text evidence="12">Monomer. Interacts with DnaB.</text>
</comment>
<accession>G2LNU5</accession>
<dbReference type="EC" id="2.7.7.101" evidence="12"/>
<proteinExistence type="inferred from homology"/>
<evidence type="ECO:0000256" key="10">
    <source>
        <dbReference type="ARBA" id="ARBA00023125"/>
    </source>
</evidence>
<dbReference type="HAMAP" id="MF_00974">
    <property type="entry name" value="DNA_primase_DnaG"/>
    <property type="match status" value="1"/>
</dbReference>
<keyword evidence="9" id="KW-0460">Magnesium</keyword>
<evidence type="ECO:0000313" key="14">
    <source>
        <dbReference type="EMBL" id="AEO07882.1"/>
    </source>
</evidence>
<dbReference type="InterPro" id="IPR019475">
    <property type="entry name" value="DNA_primase_DnaB-bd"/>
</dbReference>
<comment type="domain">
    <text evidence="12">Contains an N-terminal zinc-binding domain, a central core domain that contains the primase activity, and a C-terminal DnaB-binding domain.</text>
</comment>
<dbReference type="SMART" id="SM00493">
    <property type="entry name" value="TOPRIM"/>
    <property type="match status" value="1"/>
</dbReference>
<dbReference type="CDD" id="cd03364">
    <property type="entry name" value="TOPRIM_DnaG_primases"/>
    <property type="match status" value="1"/>
</dbReference>
<comment type="cofactor">
    <cofactor evidence="12">
        <name>Zn(2+)</name>
        <dbReference type="ChEBI" id="CHEBI:29105"/>
    </cofactor>
    <text evidence="12">Binds 1 zinc ion per monomer.</text>
</comment>
<evidence type="ECO:0000256" key="9">
    <source>
        <dbReference type="ARBA" id="ARBA00022842"/>
    </source>
</evidence>
<dbReference type="FunFam" id="3.40.1360.10:FF:000002">
    <property type="entry name" value="DNA primase"/>
    <property type="match status" value="1"/>
</dbReference>
<keyword evidence="7 12" id="KW-0863">Zinc-finger</keyword>
<dbReference type="GO" id="GO:0003899">
    <property type="term" value="F:DNA-directed RNA polymerase activity"/>
    <property type="evidence" value="ECO:0007669"/>
    <property type="project" value="UniProtKB-UniRule"/>
</dbReference>
<keyword evidence="6 12" id="KW-0479">Metal-binding</keyword>
<dbReference type="InterPro" id="IPR013173">
    <property type="entry name" value="DNA_primase_DnaG_DnaB-bd_dom"/>
</dbReference>
<evidence type="ECO:0000256" key="4">
    <source>
        <dbReference type="ARBA" id="ARBA00022695"/>
    </source>
</evidence>
<keyword evidence="1 12" id="KW-0240">DNA-directed RNA polymerase</keyword>
<dbReference type="HOGENOM" id="CLU_013501_5_1_6"/>
<dbReference type="GO" id="GO:0008270">
    <property type="term" value="F:zinc ion binding"/>
    <property type="evidence" value="ECO:0007669"/>
    <property type="project" value="UniProtKB-UniRule"/>
</dbReference>
<evidence type="ECO:0000256" key="11">
    <source>
        <dbReference type="ARBA" id="ARBA00023163"/>
    </source>
</evidence>
<dbReference type="Proteomes" id="UP000006139">
    <property type="component" value="Chromosome"/>
</dbReference>
<dbReference type="STRING" id="1005057.BUAMB_052"/>
<evidence type="ECO:0000313" key="15">
    <source>
        <dbReference type="Proteomes" id="UP000006139"/>
    </source>
</evidence>
<dbReference type="GO" id="GO:0006269">
    <property type="term" value="P:DNA replication, synthesis of primer"/>
    <property type="evidence" value="ECO:0007669"/>
    <property type="project" value="UniProtKB-UniRule"/>
</dbReference>
<feature type="zinc finger region" description="CHC2-type" evidence="12">
    <location>
        <begin position="40"/>
        <end position="64"/>
    </location>
</feature>
<dbReference type="InterPro" id="IPR006295">
    <property type="entry name" value="DNA_primase_DnaG"/>
</dbReference>
<sequence>MPGKIPKDFITELLFRTNIVELINRRLILKKCGQNYKANCPFHDDNTPSFTVNKEKQFYYCFGCNAHGNAIDFLIQYEHLSFIESIEELALMHGMNIPFEQTTQHNLYFKKQTLYLLMQKMCKLYQENINFTNSAKKYLSDRGINKKMVDFFLIGVSSFNWNEFCTKLKINKIFEQELLTHNIIAINAKGYKYDRLQGRIVFPIQDHHGRIVGFGGRTLNNILPKYLNSPETYIFYKRKQIYGLYQVKQKCSKPLYLLVVEGFIDVITLTQYNINYVVSSLGTATTSEHIQLLFQNTNLVIYCYDGDEAGKNAAWQTLKKALPYISETKTLKFILLPNNEDPDTIIRKEGREKFQKRINNAITMSKFFFKNILKNVNLSSNDDKFYLSARALPLINTISSDTIRIYLRQILARMIGILDDDQFEKFLYEKEIKKKYRSHFQIKYTPMRILISLLVQNPSLSKAAPEIVKFQKFKLKGLPIFLEILQTCLDYPNINTGQLLELYRNTKIINILKILSKWDHMIVKKEIQNMFLDLLTNIYNKILEARQEYLIAQERIKGLTINEKKEIWSINKALSKK</sequence>
<dbReference type="InterPro" id="IPR030846">
    <property type="entry name" value="DnaG_bac"/>
</dbReference>
<dbReference type="PANTHER" id="PTHR30313">
    <property type="entry name" value="DNA PRIMASE"/>
    <property type="match status" value="1"/>
</dbReference>
<evidence type="ECO:0000259" key="13">
    <source>
        <dbReference type="PROSITE" id="PS50880"/>
    </source>
</evidence>
<evidence type="ECO:0000256" key="8">
    <source>
        <dbReference type="ARBA" id="ARBA00022833"/>
    </source>
</evidence>
<dbReference type="Pfam" id="PF08275">
    <property type="entry name" value="DNAG_N"/>
    <property type="match status" value="1"/>
</dbReference>
<keyword evidence="11 12" id="KW-0804">Transcription</keyword>
<keyword evidence="5 12" id="KW-0235">DNA replication</keyword>
<dbReference type="FunFam" id="3.90.580.10:FF:000001">
    <property type="entry name" value="DNA primase"/>
    <property type="match status" value="1"/>
</dbReference>
<dbReference type="GO" id="GO:0005737">
    <property type="term" value="C:cytoplasm"/>
    <property type="evidence" value="ECO:0007669"/>
    <property type="project" value="TreeGrafter"/>
</dbReference>
<keyword evidence="2 12" id="KW-0639">Primosome</keyword>
<dbReference type="PANTHER" id="PTHR30313:SF2">
    <property type="entry name" value="DNA PRIMASE"/>
    <property type="match status" value="1"/>
</dbReference>
<dbReference type="GO" id="GO:0000428">
    <property type="term" value="C:DNA-directed RNA polymerase complex"/>
    <property type="evidence" value="ECO:0007669"/>
    <property type="project" value="UniProtKB-KW"/>
</dbReference>
<evidence type="ECO:0000256" key="5">
    <source>
        <dbReference type="ARBA" id="ARBA00022705"/>
    </source>
</evidence>
<dbReference type="PROSITE" id="PS50880">
    <property type="entry name" value="TOPRIM"/>
    <property type="match status" value="1"/>
</dbReference>
<dbReference type="SMART" id="SM00766">
    <property type="entry name" value="DnaG_DnaB_bind"/>
    <property type="match status" value="1"/>
</dbReference>
<dbReference type="InterPro" id="IPR013264">
    <property type="entry name" value="DNAG_N"/>
</dbReference>
<dbReference type="SMART" id="SM00400">
    <property type="entry name" value="ZnF_CHCC"/>
    <property type="match status" value="1"/>
</dbReference>
<dbReference type="InterPro" id="IPR037068">
    <property type="entry name" value="DNA_primase_core_N_sf"/>
</dbReference>
<dbReference type="Gene3D" id="3.90.980.10">
    <property type="entry name" value="DNA primase, catalytic core, N-terminal domain"/>
    <property type="match status" value="1"/>
</dbReference>
<evidence type="ECO:0000256" key="6">
    <source>
        <dbReference type="ARBA" id="ARBA00022723"/>
    </source>
</evidence>
<dbReference type="GO" id="GO:0003677">
    <property type="term" value="F:DNA binding"/>
    <property type="evidence" value="ECO:0007669"/>
    <property type="project" value="UniProtKB-KW"/>
</dbReference>
<comment type="function">
    <text evidence="12">RNA polymerase that catalyzes the synthesis of short RNA molecules used as primers for DNA polymerase during DNA replication.</text>
</comment>
<dbReference type="AlphaFoldDB" id="G2LNU5"/>
<dbReference type="NCBIfam" id="TIGR01391">
    <property type="entry name" value="dnaG"/>
    <property type="match status" value="1"/>
</dbReference>
<evidence type="ECO:0000256" key="2">
    <source>
        <dbReference type="ARBA" id="ARBA00022515"/>
    </source>
</evidence>
<dbReference type="Pfam" id="PF10410">
    <property type="entry name" value="DnaB_bind"/>
    <property type="match status" value="1"/>
</dbReference>
<evidence type="ECO:0000256" key="7">
    <source>
        <dbReference type="ARBA" id="ARBA00022771"/>
    </source>
</evidence>
<dbReference type="GO" id="GO:1990077">
    <property type="term" value="C:primosome complex"/>
    <property type="evidence" value="ECO:0007669"/>
    <property type="project" value="UniProtKB-KW"/>
</dbReference>
<keyword evidence="8 12" id="KW-0862">Zinc</keyword>
<keyword evidence="10 12" id="KW-0238">DNA-binding</keyword>
<dbReference type="Gene3D" id="3.90.580.10">
    <property type="entry name" value="Zinc finger, CHC2-type domain"/>
    <property type="match status" value="1"/>
</dbReference>
<dbReference type="EMBL" id="CP002648">
    <property type="protein sequence ID" value="AEO07882.1"/>
    <property type="molecule type" value="Genomic_DNA"/>
</dbReference>
<dbReference type="InterPro" id="IPR016136">
    <property type="entry name" value="DNA_helicase_N/primase_C"/>
</dbReference>